<dbReference type="AlphaFoldDB" id="A0A8J7G8U1"/>
<organism evidence="2 3">
    <name type="scientific">Longispora fulva</name>
    <dbReference type="NCBI Taxonomy" id="619741"/>
    <lineage>
        <taxon>Bacteria</taxon>
        <taxon>Bacillati</taxon>
        <taxon>Actinomycetota</taxon>
        <taxon>Actinomycetes</taxon>
        <taxon>Micromonosporales</taxon>
        <taxon>Micromonosporaceae</taxon>
        <taxon>Longispora</taxon>
    </lineage>
</organism>
<evidence type="ECO:0008006" key="4">
    <source>
        <dbReference type="Google" id="ProtNLM"/>
    </source>
</evidence>
<protein>
    <recommendedName>
        <fullName evidence="4">Secreted protein</fullName>
    </recommendedName>
</protein>
<accession>A0A8J7G8U1</accession>
<feature type="chain" id="PRO_5035322725" description="Secreted protein" evidence="1">
    <location>
        <begin position="24"/>
        <end position="101"/>
    </location>
</feature>
<keyword evidence="3" id="KW-1185">Reference proteome</keyword>
<sequence>MLRKIGVALAVVAGMLVPATAHAAAPAAQPWPAYGWAQFRAEGVRIRSCASTGCPALGLGYTSHFVNWYCFESSNGFIHIHDNTTGVDGWSSDSLLWYGCG</sequence>
<evidence type="ECO:0000313" key="3">
    <source>
        <dbReference type="Proteomes" id="UP000622552"/>
    </source>
</evidence>
<gene>
    <name evidence="2" type="ORF">IW245_002022</name>
</gene>
<comment type="caution">
    <text evidence="2">The sequence shown here is derived from an EMBL/GenBank/DDBJ whole genome shotgun (WGS) entry which is preliminary data.</text>
</comment>
<evidence type="ECO:0000256" key="1">
    <source>
        <dbReference type="SAM" id="SignalP"/>
    </source>
</evidence>
<dbReference type="RefSeq" id="WP_197002886.1">
    <property type="nucleotide sequence ID" value="NZ_BONS01000002.1"/>
</dbReference>
<proteinExistence type="predicted"/>
<keyword evidence="1" id="KW-0732">Signal</keyword>
<evidence type="ECO:0000313" key="2">
    <source>
        <dbReference type="EMBL" id="MBG6135828.1"/>
    </source>
</evidence>
<reference evidence="2" key="1">
    <citation type="submission" date="2020-11" db="EMBL/GenBank/DDBJ databases">
        <title>Sequencing the genomes of 1000 actinobacteria strains.</title>
        <authorList>
            <person name="Klenk H.-P."/>
        </authorList>
    </citation>
    <scope>NUCLEOTIDE SEQUENCE</scope>
    <source>
        <strain evidence="2">DSM 45356</strain>
    </source>
</reference>
<name>A0A8J7G8U1_9ACTN</name>
<dbReference type="EMBL" id="JADOUF010000001">
    <property type="protein sequence ID" value="MBG6135828.1"/>
    <property type="molecule type" value="Genomic_DNA"/>
</dbReference>
<feature type="signal peptide" evidence="1">
    <location>
        <begin position="1"/>
        <end position="23"/>
    </location>
</feature>
<dbReference type="Proteomes" id="UP000622552">
    <property type="component" value="Unassembled WGS sequence"/>
</dbReference>